<dbReference type="Proteomes" id="UP001365542">
    <property type="component" value="Unassembled WGS sequence"/>
</dbReference>
<keyword evidence="3" id="KW-1185">Reference proteome</keyword>
<evidence type="ECO:0000256" key="1">
    <source>
        <dbReference type="SAM" id="SignalP"/>
    </source>
</evidence>
<feature type="signal peptide" evidence="1">
    <location>
        <begin position="1"/>
        <end position="16"/>
    </location>
</feature>
<reference evidence="2 3" key="1">
    <citation type="submission" date="2019-10" db="EMBL/GenBank/DDBJ databases">
        <authorList>
            <person name="Palmer J.M."/>
        </authorList>
    </citation>
    <scope>NUCLEOTIDE SEQUENCE [LARGE SCALE GENOMIC DNA]</scope>
    <source>
        <strain evidence="2 3">TWF694</strain>
    </source>
</reference>
<sequence>MLFAATLALFAAAAAAVPAGSSMVCNADNCLRAIRATKRPGAADCSSYFQTTITPAAVTSSVTSYIYVTNTATQDTTETDTIFQTQTDIEHTTITQTIPYTVTTQVTSYSAGIQKRQETAIPSDIPIYATACSGAVRYSSACSCLGVQATTITASGPTVITTVPVTLTVSTQTVITTVSTDYVTIVDATTVIIETDATATQSTPIATQTDVTYFDKFYIQIQDTSFAGKYLGNQQGVIGPVSADQTPAIFSIVNGVAVTSGQNISIFGSRYILGFPACQVVLPSSGLSSTLTYEDVQMVLDGNGVPKMSVADAGALKPWICVDVFVVSLPNVSVIILLGKTCVQVSIKAVPVF</sequence>
<dbReference type="EMBL" id="JAVHJO010000005">
    <property type="protein sequence ID" value="KAK6540087.1"/>
    <property type="molecule type" value="Genomic_DNA"/>
</dbReference>
<gene>
    <name evidence="2" type="ORF">TWF694_008917</name>
</gene>
<comment type="caution">
    <text evidence="2">The sequence shown here is derived from an EMBL/GenBank/DDBJ whole genome shotgun (WGS) entry which is preliminary data.</text>
</comment>
<organism evidence="2 3">
    <name type="scientific">Orbilia ellipsospora</name>
    <dbReference type="NCBI Taxonomy" id="2528407"/>
    <lineage>
        <taxon>Eukaryota</taxon>
        <taxon>Fungi</taxon>
        <taxon>Dikarya</taxon>
        <taxon>Ascomycota</taxon>
        <taxon>Pezizomycotina</taxon>
        <taxon>Orbiliomycetes</taxon>
        <taxon>Orbiliales</taxon>
        <taxon>Orbiliaceae</taxon>
        <taxon>Orbilia</taxon>
    </lineage>
</organism>
<feature type="chain" id="PRO_5043866576" evidence="1">
    <location>
        <begin position="17"/>
        <end position="353"/>
    </location>
</feature>
<accession>A0AAV9XER2</accession>
<evidence type="ECO:0000313" key="3">
    <source>
        <dbReference type="Proteomes" id="UP001365542"/>
    </source>
</evidence>
<protein>
    <submittedName>
        <fullName evidence="2">Uncharacterized protein</fullName>
    </submittedName>
</protein>
<proteinExistence type="predicted"/>
<dbReference type="AlphaFoldDB" id="A0AAV9XER2"/>
<evidence type="ECO:0000313" key="2">
    <source>
        <dbReference type="EMBL" id="KAK6540087.1"/>
    </source>
</evidence>
<name>A0AAV9XER2_9PEZI</name>
<keyword evidence="1" id="KW-0732">Signal</keyword>